<dbReference type="Proteomes" id="UP001501470">
    <property type="component" value="Unassembled WGS sequence"/>
</dbReference>
<gene>
    <name evidence="9" type="ORF">GCM10009827_081670</name>
</gene>
<comment type="caution">
    <text evidence="9">The sequence shown here is derived from an EMBL/GenBank/DDBJ whole genome shotgun (WGS) entry which is preliminary data.</text>
</comment>
<keyword evidence="10" id="KW-1185">Reference proteome</keyword>
<name>A0ABP4MVD5_9ACTN</name>
<evidence type="ECO:0000313" key="10">
    <source>
        <dbReference type="Proteomes" id="UP001501470"/>
    </source>
</evidence>
<evidence type="ECO:0000256" key="5">
    <source>
        <dbReference type="PROSITE-ProRule" id="PRU10141"/>
    </source>
</evidence>
<feature type="domain" description="Protein kinase" evidence="8">
    <location>
        <begin position="1"/>
        <end position="264"/>
    </location>
</feature>
<dbReference type="PANTHER" id="PTHR43289:SF34">
    <property type="entry name" value="SERINE_THREONINE-PROTEIN KINASE YBDM-RELATED"/>
    <property type="match status" value="1"/>
</dbReference>
<accession>A0ABP4MVD5</accession>
<keyword evidence="3" id="KW-0418">Kinase</keyword>
<dbReference type="EMBL" id="BAAAQD010000020">
    <property type="protein sequence ID" value="GAA1548926.1"/>
    <property type="molecule type" value="Genomic_DNA"/>
</dbReference>
<dbReference type="InterPro" id="IPR000719">
    <property type="entry name" value="Prot_kinase_dom"/>
</dbReference>
<feature type="transmembrane region" description="Helical" evidence="7">
    <location>
        <begin position="349"/>
        <end position="373"/>
    </location>
</feature>
<keyword evidence="2 5" id="KW-0547">Nucleotide-binding</keyword>
<evidence type="ECO:0000256" key="4">
    <source>
        <dbReference type="ARBA" id="ARBA00022840"/>
    </source>
</evidence>
<feature type="compositionally biased region" description="Low complexity" evidence="6">
    <location>
        <begin position="377"/>
        <end position="387"/>
    </location>
</feature>
<keyword evidence="7" id="KW-1133">Transmembrane helix</keyword>
<feature type="binding site" evidence="5">
    <location>
        <position position="27"/>
    </location>
    <ligand>
        <name>ATP</name>
        <dbReference type="ChEBI" id="CHEBI:30616"/>
    </ligand>
</feature>
<dbReference type="InterPro" id="IPR017441">
    <property type="entry name" value="Protein_kinase_ATP_BS"/>
</dbReference>
<dbReference type="Gene3D" id="2.60.120.560">
    <property type="entry name" value="Exo-inulinase, domain 1"/>
    <property type="match status" value="1"/>
</dbReference>
<evidence type="ECO:0000256" key="6">
    <source>
        <dbReference type="SAM" id="MobiDB-lite"/>
    </source>
</evidence>
<dbReference type="InterPro" id="IPR011009">
    <property type="entry name" value="Kinase-like_dom_sf"/>
</dbReference>
<keyword evidence="4 5" id="KW-0067">ATP-binding</keyword>
<evidence type="ECO:0000313" key="9">
    <source>
        <dbReference type="EMBL" id="GAA1548926.1"/>
    </source>
</evidence>
<organism evidence="9 10">
    <name type="scientific">Dactylosporangium maewongense</name>
    <dbReference type="NCBI Taxonomy" id="634393"/>
    <lineage>
        <taxon>Bacteria</taxon>
        <taxon>Bacillati</taxon>
        <taxon>Actinomycetota</taxon>
        <taxon>Actinomycetes</taxon>
        <taxon>Micromonosporales</taxon>
        <taxon>Micromonosporaceae</taxon>
        <taxon>Dactylosporangium</taxon>
    </lineage>
</organism>
<dbReference type="PROSITE" id="PS00108">
    <property type="entry name" value="PROTEIN_KINASE_ST"/>
    <property type="match status" value="1"/>
</dbReference>
<evidence type="ECO:0000256" key="2">
    <source>
        <dbReference type="ARBA" id="ARBA00022741"/>
    </source>
</evidence>
<dbReference type="PROSITE" id="PS00107">
    <property type="entry name" value="PROTEIN_KINASE_ATP"/>
    <property type="match status" value="1"/>
</dbReference>
<sequence length="584" mass="60049">MIGRLGEGGMGTVYLAQAPDGLLVAIKVVRTDLADDEEFRRRFRSEVDRARQVPPFCTAEVLDADPDHEMPYFVVEYVDGPSLATVVRDKGPLSQSNLHGLAIGVATALTAIHGAGVIHRDLKPNNVLLAAGSPKVIDFGIAHSVQGTSGHTRTDQIVGTISYMAPERFGSAGAGSAPVTPAADIFSWGAVIAYAGTGRTPFGSDAAPVVAARILTSPPDLTGLSGMLRGLVEQALAKDPADRPTARELLEQLLGPGPARSPDLAAALARQPDLLVAAEEAQATGRTAAVVLGANETTRIAPPPGPQKADVAISASPVPATSAPAISAPATSALLTSAPPNRGRRWGRAALVVVAVAALVTSLTIVGIASGAIDLPSSSAGRSPAPSTVAQTASPTADPLGPVVIADPLSVEKLWHPKDDKPNNASCTFAGALIVTRSTGGSYRCLGPQDVIADFTATVDVKLRDEGSCAAVWFRFDGSGYALRICADAYSLVAHGATGAAAIKELGRFPLTTPIAYGKATTVGIAAAGTNLTFTRDGQPVGGLTDNMFNKGRVVLGIFQESKPETPPPYSVLFSNIEIRKPAG</sequence>
<evidence type="ECO:0000256" key="1">
    <source>
        <dbReference type="ARBA" id="ARBA00022679"/>
    </source>
</evidence>
<dbReference type="SUPFAM" id="SSF56112">
    <property type="entry name" value="Protein kinase-like (PK-like)"/>
    <property type="match status" value="1"/>
</dbReference>
<keyword evidence="7" id="KW-0472">Membrane</keyword>
<dbReference type="Pfam" id="PF00069">
    <property type="entry name" value="Pkinase"/>
    <property type="match status" value="1"/>
</dbReference>
<feature type="region of interest" description="Disordered" evidence="6">
    <location>
        <begin position="377"/>
        <end position="396"/>
    </location>
</feature>
<evidence type="ECO:0000256" key="3">
    <source>
        <dbReference type="ARBA" id="ARBA00022777"/>
    </source>
</evidence>
<dbReference type="InterPro" id="IPR008271">
    <property type="entry name" value="Ser/Thr_kinase_AS"/>
</dbReference>
<dbReference type="PANTHER" id="PTHR43289">
    <property type="entry name" value="MITOGEN-ACTIVATED PROTEIN KINASE KINASE KINASE 20-RELATED"/>
    <property type="match status" value="1"/>
</dbReference>
<proteinExistence type="predicted"/>
<dbReference type="PROSITE" id="PS50011">
    <property type="entry name" value="PROTEIN_KINASE_DOM"/>
    <property type="match status" value="1"/>
</dbReference>
<dbReference type="Gene3D" id="1.10.510.10">
    <property type="entry name" value="Transferase(Phosphotransferase) domain 1"/>
    <property type="match status" value="1"/>
</dbReference>
<protein>
    <recommendedName>
        <fullName evidence="8">Protein kinase domain-containing protein</fullName>
    </recommendedName>
</protein>
<evidence type="ECO:0000259" key="8">
    <source>
        <dbReference type="PROSITE" id="PS50011"/>
    </source>
</evidence>
<keyword evidence="1" id="KW-0808">Transferase</keyword>
<dbReference type="CDD" id="cd14014">
    <property type="entry name" value="STKc_PknB_like"/>
    <property type="match status" value="1"/>
</dbReference>
<reference evidence="10" key="1">
    <citation type="journal article" date="2019" name="Int. J. Syst. Evol. Microbiol.">
        <title>The Global Catalogue of Microorganisms (GCM) 10K type strain sequencing project: providing services to taxonomists for standard genome sequencing and annotation.</title>
        <authorList>
            <consortium name="The Broad Institute Genomics Platform"/>
            <consortium name="The Broad Institute Genome Sequencing Center for Infectious Disease"/>
            <person name="Wu L."/>
            <person name="Ma J."/>
        </authorList>
    </citation>
    <scope>NUCLEOTIDE SEQUENCE [LARGE SCALE GENOMIC DNA]</scope>
    <source>
        <strain evidence="10">JCM 15933</strain>
    </source>
</reference>
<keyword evidence="7" id="KW-0812">Transmembrane</keyword>
<dbReference type="Gene3D" id="3.30.200.20">
    <property type="entry name" value="Phosphorylase Kinase, domain 1"/>
    <property type="match status" value="1"/>
</dbReference>
<evidence type="ECO:0000256" key="7">
    <source>
        <dbReference type="SAM" id="Phobius"/>
    </source>
</evidence>
<dbReference type="SMART" id="SM00220">
    <property type="entry name" value="S_TKc"/>
    <property type="match status" value="1"/>
</dbReference>